<feature type="domain" description="PepSY" evidence="2">
    <location>
        <begin position="166"/>
        <end position="225"/>
    </location>
</feature>
<dbReference type="EMBL" id="VIFX01000046">
    <property type="protein sequence ID" value="TQR83335.1"/>
    <property type="molecule type" value="Genomic_DNA"/>
</dbReference>
<organism evidence="3 4">
    <name type="scientific">Mycolicibacterium hodleri</name>
    <dbReference type="NCBI Taxonomy" id="49897"/>
    <lineage>
        <taxon>Bacteria</taxon>
        <taxon>Bacillati</taxon>
        <taxon>Actinomycetota</taxon>
        <taxon>Actinomycetes</taxon>
        <taxon>Mycobacteriales</taxon>
        <taxon>Mycobacteriaceae</taxon>
        <taxon>Mycolicibacterium</taxon>
    </lineage>
</organism>
<protein>
    <submittedName>
        <fullName evidence="3">PepSY domain-containing protein</fullName>
    </submittedName>
</protein>
<proteinExistence type="predicted"/>
<dbReference type="InterPro" id="IPR025711">
    <property type="entry name" value="PepSY"/>
</dbReference>
<sequence length="299" mass="31012">MDAAVHDASVADRPPAAGADDRSRLPKVRRRLLRALRLPHVLRRECRPTLRVGDRGGGHTGGTDWLGPLIHGPAPYPTVVVWRPGCLARGLEMTTTRKLGTSLVSAAAAGALALSGCSSGDGGEAATSSSSSSVAATSSSSSATSSTAAAVGPGPDADLATTTFPVDLDRALAVADEAVPGGVVTKIELEFERSANAWVWKIDSQKGTEQHEIKVDAQSGRVIADDRDQESANPVAVDPRKLTPKDATAKATALVPGAVAKWALEFDDGVQRYSFDIRTSGNATQDVDVDVNSGVATRN</sequence>
<comment type="caution">
    <text evidence="3">The sequence shown here is derived from an EMBL/GenBank/DDBJ whole genome shotgun (WGS) entry which is preliminary data.</text>
</comment>
<name>A0A544VTM4_9MYCO</name>
<evidence type="ECO:0000259" key="2">
    <source>
        <dbReference type="Pfam" id="PF03413"/>
    </source>
</evidence>
<dbReference type="AlphaFoldDB" id="A0A544VTM4"/>
<accession>A0A544VTM4</accession>
<evidence type="ECO:0000313" key="4">
    <source>
        <dbReference type="Proteomes" id="UP000315759"/>
    </source>
</evidence>
<feature type="region of interest" description="Disordered" evidence="1">
    <location>
        <begin position="1"/>
        <end position="24"/>
    </location>
</feature>
<evidence type="ECO:0000256" key="1">
    <source>
        <dbReference type="SAM" id="MobiDB-lite"/>
    </source>
</evidence>
<dbReference type="Gene3D" id="3.10.450.40">
    <property type="match status" value="2"/>
</dbReference>
<dbReference type="Proteomes" id="UP000315759">
    <property type="component" value="Unassembled WGS sequence"/>
</dbReference>
<feature type="compositionally biased region" description="Low complexity" evidence="1">
    <location>
        <begin position="125"/>
        <end position="151"/>
    </location>
</feature>
<feature type="domain" description="PepSY" evidence="2">
    <location>
        <begin position="241"/>
        <end position="294"/>
    </location>
</feature>
<gene>
    <name evidence="3" type="ORF">D8S82_27335</name>
</gene>
<evidence type="ECO:0000313" key="3">
    <source>
        <dbReference type="EMBL" id="TQR83335.1"/>
    </source>
</evidence>
<keyword evidence="4" id="KW-1185">Reference proteome</keyword>
<feature type="region of interest" description="Disordered" evidence="1">
    <location>
        <begin position="119"/>
        <end position="156"/>
    </location>
</feature>
<dbReference type="Pfam" id="PF03413">
    <property type="entry name" value="PepSY"/>
    <property type="match status" value="2"/>
</dbReference>
<reference evidence="3 4" key="1">
    <citation type="submission" date="2018-10" db="EMBL/GenBank/DDBJ databases">
        <title>Draft genome of Mycobacterium hodleri strain B.</title>
        <authorList>
            <person name="Amande T.J."/>
            <person name="Mcgenity T.J."/>
        </authorList>
    </citation>
    <scope>NUCLEOTIDE SEQUENCE [LARGE SCALE GENOMIC DNA]</scope>
    <source>
        <strain evidence="3 4">B</strain>
    </source>
</reference>